<evidence type="ECO:0000313" key="2">
    <source>
        <dbReference type="EMBL" id="CAF1578134.1"/>
    </source>
</evidence>
<evidence type="ECO:0000256" key="1">
    <source>
        <dbReference type="SAM" id="MobiDB-lite"/>
    </source>
</evidence>
<dbReference type="AlphaFoldDB" id="A0A815YZZ3"/>
<comment type="caution">
    <text evidence="2">The sequence shown here is derived from an EMBL/GenBank/DDBJ whole genome shotgun (WGS) entry which is preliminary data.</text>
</comment>
<name>A0A815YZZ3_9BILA</name>
<evidence type="ECO:0000313" key="4">
    <source>
        <dbReference type="Proteomes" id="UP000663829"/>
    </source>
</evidence>
<accession>A0A815YZZ3</accession>
<organism evidence="2 4">
    <name type="scientific">Didymodactylos carnosus</name>
    <dbReference type="NCBI Taxonomy" id="1234261"/>
    <lineage>
        <taxon>Eukaryota</taxon>
        <taxon>Metazoa</taxon>
        <taxon>Spiralia</taxon>
        <taxon>Gnathifera</taxon>
        <taxon>Rotifera</taxon>
        <taxon>Eurotatoria</taxon>
        <taxon>Bdelloidea</taxon>
        <taxon>Philodinida</taxon>
        <taxon>Philodinidae</taxon>
        <taxon>Didymodactylos</taxon>
    </lineage>
</organism>
<feature type="compositionally biased region" description="Basic and acidic residues" evidence="1">
    <location>
        <begin position="1"/>
        <end position="14"/>
    </location>
</feature>
<dbReference type="EMBL" id="CAJNOQ010031114">
    <property type="protein sequence ID" value="CAF1578134.1"/>
    <property type="molecule type" value="Genomic_DNA"/>
</dbReference>
<gene>
    <name evidence="2" type="ORF">GPM918_LOCUS40896</name>
    <name evidence="3" type="ORF">SRO942_LOCUS41886</name>
</gene>
<keyword evidence="4" id="KW-1185">Reference proteome</keyword>
<reference evidence="2" key="1">
    <citation type="submission" date="2021-02" db="EMBL/GenBank/DDBJ databases">
        <authorList>
            <person name="Nowell W R."/>
        </authorList>
    </citation>
    <scope>NUCLEOTIDE SEQUENCE</scope>
</reference>
<dbReference type="EMBL" id="CAJOBC010097023">
    <property type="protein sequence ID" value="CAF4444473.1"/>
    <property type="molecule type" value="Genomic_DNA"/>
</dbReference>
<evidence type="ECO:0000313" key="3">
    <source>
        <dbReference type="EMBL" id="CAF4444473.1"/>
    </source>
</evidence>
<dbReference type="Proteomes" id="UP000663829">
    <property type="component" value="Unassembled WGS sequence"/>
</dbReference>
<protein>
    <submittedName>
        <fullName evidence="2">Uncharacterized protein</fullName>
    </submittedName>
</protein>
<dbReference type="Proteomes" id="UP000681722">
    <property type="component" value="Unassembled WGS sequence"/>
</dbReference>
<feature type="region of interest" description="Disordered" evidence="1">
    <location>
        <begin position="1"/>
        <end position="32"/>
    </location>
</feature>
<proteinExistence type="predicted"/>
<sequence>SIVIESRSRLEPKKSSAPRGSAPLSEQKEFIP</sequence>
<feature type="non-terminal residue" evidence="2">
    <location>
        <position position="1"/>
    </location>
</feature>